<evidence type="ECO:0000256" key="1">
    <source>
        <dbReference type="ARBA" id="ARBA00008791"/>
    </source>
</evidence>
<proteinExistence type="inferred from homology"/>
<dbReference type="PANTHER" id="PTHR46268:SF15">
    <property type="entry name" value="UNIVERSAL STRESS PROTEIN HP_0031"/>
    <property type="match status" value="1"/>
</dbReference>
<evidence type="ECO:0000313" key="3">
    <source>
        <dbReference type="EMBL" id="QKV18146.1"/>
    </source>
</evidence>
<dbReference type="SUPFAM" id="SSF52402">
    <property type="entry name" value="Adenine nucleotide alpha hydrolases-like"/>
    <property type="match status" value="1"/>
</dbReference>
<keyword evidence="4" id="KW-1185">Reference proteome</keyword>
<gene>
    <name evidence="3" type="ORF">HTY61_06605</name>
</gene>
<dbReference type="EMBL" id="CP054836">
    <property type="protein sequence ID" value="QKV18146.1"/>
    <property type="molecule type" value="Genomic_DNA"/>
</dbReference>
<evidence type="ECO:0000259" key="2">
    <source>
        <dbReference type="Pfam" id="PF00582"/>
    </source>
</evidence>
<dbReference type="CDD" id="cd00293">
    <property type="entry name" value="USP-like"/>
    <property type="match status" value="1"/>
</dbReference>
<dbReference type="KEGG" id="orm:HTY61_06605"/>
<dbReference type="RefSeq" id="WP_175276042.1">
    <property type="nucleotide sequence ID" value="NZ_CP054836.1"/>
</dbReference>
<feature type="domain" description="UspA" evidence="2">
    <location>
        <begin position="154"/>
        <end position="276"/>
    </location>
</feature>
<accession>A0A6N1VB09</accession>
<dbReference type="Pfam" id="PF00582">
    <property type="entry name" value="Usp"/>
    <property type="match status" value="1"/>
</dbReference>
<dbReference type="Gene3D" id="3.40.50.12370">
    <property type="match status" value="1"/>
</dbReference>
<protein>
    <submittedName>
        <fullName evidence="3">Universal stress protein</fullName>
    </submittedName>
</protein>
<dbReference type="InterPro" id="IPR006016">
    <property type="entry name" value="UspA"/>
</dbReference>
<name>A0A6N1VB09_9HYPH</name>
<reference evidence="3 4" key="1">
    <citation type="submission" date="2020-06" db="EMBL/GenBank/DDBJ databases">
        <title>Oricola thermophila sp. nov. isolated from a tidal sediments.</title>
        <authorList>
            <person name="Kwon K.K."/>
            <person name="Yang S.-H."/>
            <person name="Park M.-J."/>
        </authorList>
    </citation>
    <scope>NUCLEOTIDE SEQUENCE [LARGE SCALE GENOMIC DNA]</scope>
    <source>
        <strain evidence="3 4">MEBiC13590</strain>
    </source>
</reference>
<comment type="similarity">
    <text evidence="1">Belongs to the universal stress protein A family.</text>
</comment>
<dbReference type="AlphaFoldDB" id="A0A6N1VB09"/>
<dbReference type="Proteomes" id="UP000509367">
    <property type="component" value="Chromosome"/>
</dbReference>
<sequence length="278" mass="29531">MFPKTLLTVVDSEQPADSVKDAIALCGEAGCHLAVLVVGIALPAATTAYGAVPAETWSEEREKGRVAAVEKATEIEAVLKKAGISGDVAPYFSEEGQIADIVGMRARYTDIGLVRHDDGMDPRLAKKILEGLIYQSARPFLYLPKGVKAALKPKRVLVGWNATKESARAVHAALDTLKEAEQVNIVLVDPLASEFGQGEEPGADIAAYLARHDIRVTVDVLASGGRSVSDTLLQHAGDVDAGLLVAGAYGHSRIREFLFGGATRDLLANEQIPVLMSH</sequence>
<dbReference type="PANTHER" id="PTHR46268">
    <property type="entry name" value="STRESS RESPONSE PROTEIN NHAX"/>
    <property type="match status" value="1"/>
</dbReference>
<organism evidence="3 4">
    <name type="scientific">Oricola thermophila</name>
    <dbReference type="NCBI Taxonomy" id="2742145"/>
    <lineage>
        <taxon>Bacteria</taxon>
        <taxon>Pseudomonadati</taxon>
        <taxon>Pseudomonadota</taxon>
        <taxon>Alphaproteobacteria</taxon>
        <taxon>Hyphomicrobiales</taxon>
        <taxon>Ahrensiaceae</taxon>
        <taxon>Oricola</taxon>
    </lineage>
</organism>
<evidence type="ECO:0000313" key="4">
    <source>
        <dbReference type="Proteomes" id="UP000509367"/>
    </source>
</evidence>